<comment type="caution">
    <text evidence="1">The sequence shown here is derived from an EMBL/GenBank/DDBJ whole genome shotgun (WGS) entry which is preliminary data.</text>
</comment>
<dbReference type="AlphaFoldDB" id="A0A9P7ZB85"/>
<protein>
    <submittedName>
        <fullName evidence="1">Uncharacterized protein</fullName>
    </submittedName>
</protein>
<accession>A0A9P7ZB85</accession>
<name>A0A9P7ZB85_9HELO</name>
<proteinExistence type="predicted"/>
<organism evidence="1 2">
    <name type="scientific">Calycina marina</name>
    <dbReference type="NCBI Taxonomy" id="1763456"/>
    <lineage>
        <taxon>Eukaryota</taxon>
        <taxon>Fungi</taxon>
        <taxon>Dikarya</taxon>
        <taxon>Ascomycota</taxon>
        <taxon>Pezizomycotina</taxon>
        <taxon>Leotiomycetes</taxon>
        <taxon>Helotiales</taxon>
        <taxon>Pezizellaceae</taxon>
        <taxon>Calycina</taxon>
    </lineage>
</organism>
<dbReference type="EMBL" id="MU253741">
    <property type="protein sequence ID" value="KAG9248899.1"/>
    <property type="molecule type" value="Genomic_DNA"/>
</dbReference>
<keyword evidence="2" id="KW-1185">Reference proteome</keyword>
<evidence type="ECO:0000313" key="2">
    <source>
        <dbReference type="Proteomes" id="UP000887226"/>
    </source>
</evidence>
<dbReference type="Proteomes" id="UP000887226">
    <property type="component" value="Unassembled WGS sequence"/>
</dbReference>
<evidence type="ECO:0000313" key="1">
    <source>
        <dbReference type="EMBL" id="KAG9248899.1"/>
    </source>
</evidence>
<reference evidence="1" key="1">
    <citation type="journal article" date="2021" name="IMA Fungus">
        <title>Genomic characterization of three marine fungi, including Emericellopsis atlantica sp. nov. with signatures of a generalist lifestyle and marine biomass degradation.</title>
        <authorList>
            <person name="Hagestad O.C."/>
            <person name="Hou L."/>
            <person name="Andersen J.H."/>
            <person name="Hansen E.H."/>
            <person name="Altermark B."/>
            <person name="Li C."/>
            <person name="Kuhnert E."/>
            <person name="Cox R.J."/>
            <person name="Crous P.W."/>
            <person name="Spatafora J.W."/>
            <person name="Lail K."/>
            <person name="Amirebrahimi M."/>
            <person name="Lipzen A."/>
            <person name="Pangilinan J."/>
            <person name="Andreopoulos W."/>
            <person name="Hayes R.D."/>
            <person name="Ng V."/>
            <person name="Grigoriev I.V."/>
            <person name="Jackson S.A."/>
            <person name="Sutton T.D.S."/>
            <person name="Dobson A.D.W."/>
            <person name="Rama T."/>
        </authorList>
    </citation>
    <scope>NUCLEOTIDE SEQUENCE</scope>
    <source>
        <strain evidence="1">TRa3180A</strain>
    </source>
</reference>
<sequence length="109" mass="11861">MHHRASINGSITQIVVIVLALLTTITTSVSLQGFCALGTHFTTNEVQIYVYNNNCNTLNTIFTARIASSVDAKSRLPNIINAGNLVADDAPTFRYLGERYGGKDEPKDC</sequence>
<gene>
    <name evidence="1" type="ORF">BJ878DRAFT_485920</name>
</gene>